<dbReference type="EnsemblPlants" id="HORVU.MOREX.r3.7HG0636280.1">
    <property type="protein sequence ID" value="HORVU.MOREX.r3.7HG0636280.1"/>
    <property type="gene ID" value="HORVU.MOREX.r3.7HG0636280"/>
</dbReference>
<evidence type="ECO:0000313" key="3">
    <source>
        <dbReference type="Proteomes" id="UP000011116"/>
    </source>
</evidence>
<dbReference type="RefSeq" id="XP_044959792.1">
    <property type="nucleotide sequence ID" value="XM_045103857.1"/>
</dbReference>
<sequence length="139" mass="15629">MALRTLASRARASAAAVLVQTPALRLPPLLGRRPNFHSDAGPRLCPPAGGRPCLISTRNLRTRINLESANVEELTREAAFLREQMDEVGDLLRKERDRSDLIMKDLWRTMKRMACCAAVVKVITLVISYKLEEEDEVMD</sequence>
<accession>A0A8I7BCX7</accession>
<protein>
    <submittedName>
        <fullName evidence="2">Uncharacterized protein</fullName>
    </submittedName>
</protein>
<dbReference type="SMR" id="A0A8I7BCX7"/>
<feature type="coiled-coil region" evidence="1">
    <location>
        <begin position="57"/>
        <end position="91"/>
    </location>
</feature>
<dbReference type="Gramene" id="HORVU.MOREX.r2.7HG0528690.1">
    <property type="protein sequence ID" value="HORVU.MOREX.r2.7HG0528690.1"/>
    <property type="gene ID" value="HORVU.MOREX.r2.7HG0528690"/>
</dbReference>
<reference evidence="2" key="3">
    <citation type="submission" date="2022-01" db="UniProtKB">
        <authorList>
            <consortium name="EnsemblPlants"/>
        </authorList>
    </citation>
    <scope>IDENTIFICATION</scope>
    <source>
        <strain evidence="2">subsp. vulgare</strain>
    </source>
</reference>
<keyword evidence="3" id="KW-1185">Reference proteome</keyword>
<reference evidence="3" key="1">
    <citation type="journal article" date="2012" name="Nature">
        <title>A physical, genetic and functional sequence assembly of the barley genome.</title>
        <authorList>
            <consortium name="The International Barley Genome Sequencing Consortium"/>
            <person name="Mayer K.F."/>
            <person name="Waugh R."/>
            <person name="Brown J.W."/>
            <person name="Schulman A."/>
            <person name="Langridge P."/>
            <person name="Platzer M."/>
            <person name="Fincher G.B."/>
            <person name="Muehlbauer G.J."/>
            <person name="Sato K."/>
            <person name="Close T.J."/>
            <person name="Wise R.P."/>
            <person name="Stein N."/>
        </authorList>
    </citation>
    <scope>NUCLEOTIDE SEQUENCE [LARGE SCALE GENOMIC DNA]</scope>
    <source>
        <strain evidence="3">cv. Morex</strain>
    </source>
</reference>
<dbReference type="AlphaFoldDB" id="A0A8I7BCX7"/>
<dbReference type="Gramene" id="HORVU.MOREX.r3.7HG0636280.1">
    <property type="protein sequence ID" value="HORVU.MOREX.r3.7HG0636280.1"/>
    <property type="gene ID" value="HORVU.MOREX.r3.7HG0636280"/>
</dbReference>
<dbReference type="GeneID" id="123410932"/>
<proteinExistence type="predicted"/>
<gene>
    <name evidence="2" type="primary">LOC123410932</name>
</gene>
<keyword evidence="1" id="KW-0175">Coiled coil</keyword>
<name>A0A8I7BCX7_HORVV</name>
<evidence type="ECO:0000313" key="2">
    <source>
        <dbReference type="EnsemblPlants" id="HORVU.MOREX.r3.7HG0636280.1"/>
    </source>
</evidence>
<evidence type="ECO:0000256" key="1">
    <source>
        <dbReference type="SAM" id="Coils"/>
    </source>
</evidence>
<reference evidence="2" key="2">
    <citation type="submission" date="2020-10" db="EMBL/GenBank/DDBJ databases">
        <authorList>
            <person name="Scholz U."/>
            <person name="Mascher M."/>
            <person name="Fiebig A."/>
        </authorList>
    </citation>
    <scope>NUCLEOTIDE SEQUENCE [LARGE SCALE GENOMIC DNA]</scope>
    <source>
        <strain evidence="2">cv. Morex</strain>
    </source>
</reference>
<dbReference type="OrthoDB" id="672371at2759"/>
<dbReference type="Proteomes" id="UP000011116">
    <property type="component" value="Chromosome 7H"/>
</dbReference>
<dbReference type="KEGG" id="hvg:123410932"/>
<organism evidence="2 3">
    <name type="scientific">Hordeum vulgare subsp. vulgare</name>
    <name type="common">Domesticated barley</name>
    <dbReference type="NCBI Taxonomy" id="112509"/>
    <lineage>
        <taxon>Eukaryota</taxon>
        <taxon>Viridiplantae</taxon>
        <taxon>Streptophyta</taxon>
        <taxon>Embryophyta</taxon>
        <taxon>Tracheophyta</taxon>
        <taxon>Spermatophyta</taxon>
        <taxon>Magnoliopsida</taxon>
        <taxon>Liliopsida</taxon>
        <taxon>Poales</taxon>
        <taxon>Poaceae</taxon>
        <taxon>BOP clade</taxon>
        <taxon>Pooideae</taxon>
        <taxon>Triticodae</taxon>
        <taxon>Triticeae</taxon>
        <taxon>Hordeinae</taxon>
        <taxon>Hordeum</taxon>
    </lineage>
</organism>